<dbReference type="GO" id="GO:0008270">
    <property type="term" value="F:zinc ion binding"/>
    <property type="evidence" value="ECO:0007669"/>
    <property type="project" value="UniProtKB-KW"/>
</dbReference>
<evidence type="ECO:0000256" key="1">
    <source>
        <dbReference type="PROSITE-ProRule" id="PRU00325"/>
    </source>
</evidence>
<dbReference type="PANTHER" id="PTHR38133">
    <property type="entry name" value="SLR1429 PROTEIN"/>
    <property type="match status" value="1"/>
</dbReference>
<keyword evidence="1" id="KW-0479">Metal-binding</keyword>
<dbReference type="RefSeq" id="WP_353893628.1">
    <property type="nucleotide sequence ID" value="NZ_CP159485.1"/>
</dbReference>
<sequence length="239" mass="27657">MSRYKGYPKYVSAADKRAKIQKQVEKLKKKNPDIKPIVVEGRNISTTWWGKAWNKNLEIYADYTNRLSRGRSYVRQGAVLDLQIEKGKVNALVQGSGRSPYEVEIFIEPLEDDRWDYIVNSCGQKIDSFEELAKGKFPKQLAEIFTMQDEGLFPAEYEIELHCSCYDWANMCKHVTAVLYGIGAKFDEDPTLFFKLRDINFRLLMSKTIEQKMDSLLKNADKKSKRVIDDQDVSDLFGL</sequence>
<keyword evidence="1" id="KW-0863">Zinc-finger</keyword>
<feature type="domain" description="SWIM-type" evidence="2">
    <location>
        <begin position="153"/>
        <end position="183"/>
    </location>
</feature>
<keyword evidence="1" id="KW-0862">Zinc</keyword>
<dbReference type="AlphaFoldDB" id="A0AAU8HUL5"/>
<accession>A0AAU8HUL5</accession>
<gene>
    <name evidence="3" type="ORF">PRVXH_000380</name>
</gene>
<organism evidence="3">
    <name type="scientific">Proteinivorax hydrogeniformans</name>
    <dbReference type="NCBI Taxonomy" id="1826727"/>
    <lineage>
        <taxon>Bacteria</taxon>
        <taxon>Bacillati</taxon>
        <taxon>Bacillota</taxon>
        <taxon>Clostridia</taxon>
        <taxon>Eubacteriales</taxon>
        <taxon>Proteinivoracaceae</taxon>
        <taxon>Proteinivorax</taxon>
    </lineage>
</organism>
<dbReference type="EMBL" id="CP159485">
    <property type="protein sequence ID" value="XCI29079.1"/>
    <property type="molecule type" value="Genomic_DNA"/>
</dbReference>
<dbReference type="PANTHER" id="PTHR38133:SF1">
    <property type="entry name" value="SLR1429 PROTEIN"/>
    <property type="match status" value="1"/>
</dbReference>
<evidence type="ECO:0000313" key="3">
    <source>
        <dbReference type="EMBL" id="XCI29079.1"/>
    </source>
</evidence>
<name>A0AAU8HUL5_9FIRM</name>
<dbReference type="PROSITE" id="PS50966">
    <property type="entry name" value="ZF_SWIM"/>
    <property type="match status" value="1"/>
</dbReference>
<proteinExistence type="predicted"/>
<reference evidence="3" key="2">
    <citation type="submission" date="2024-06" db="EMBL/GenBank/DDBJ databases">
        <authorList>
            <person name="Petrova K.O."/>
            <person name="Toshchakov S.V."/>
            <person name="Boltjanskaja Y.V."/>
            <person name="Kevbrin V.V."/>
        </authorList>
    </citation>
    <scope>NUCLEOTIDE SEQUENCE</scope>
    <source>
        <strain evidence="3">Z-710</strain>
    </source>
</reference>
<dbReference type="InterPro" id="IPR007527">
    <property type="entry name" value="Znf_SWIM"/>
</dbReference>
<reference evidence="3" key="1">
    <citation type="journal article" date="2018" name="Antonie Van Leeuwenhoek">
        <title>Proteinivorax hydrogeniformans sp. nov., an anaerobic, haloalkaliphilic bacterium fermenting proteinaceous compounds with high hydrogen production.</title>
        <authorList>
            <person name="Boltyanskaya Y."/>
            <person name="Detkova E."/>
            <person name="Pimenov N."/>
            <person name="Kevbrin V."/>
        </authorList>
    </citation>
    <scope>NUCLEOTIDE SEQUENCE</scope>
    <source>
        <strain evidence="3">Z-710</strain>
    </source>
</reference>
<protein>
    <recommendedName>
        <fullName evidence="2">SWIM-type domain-containing protein</fullName>
    </recommendedName>
</protein>
<evidence type="ECO:0000259" key="2">
    <source>
        <dbReference type="PROSITE" id="PS50966"/>
    </source>
</evidence>